<evidence type="ECO:0000313" key="3">
    <source>
        <dbReference type="Proteomes" id="UP000184096"/>
    </source>
</evidence>
<name>A0A1M7US46_9BRAD</name>
<evidence type="ECO:0000313" key="2">
    <source>
        <dbReference type="EMBL" id="SHN85842.1"/>
    </source>
</evidence>
<dbReference type="RefSeq" id="WP_072824164.1">
    <property type="nucleotide sequence ID" value="NZ_LT670849.1"/>
</dbReference>
<feature type="region of interest" description="Disordered" evidence="1">
    <location>
        <begin position="67"/>
        <end position="99"/>
    </location>
</feature>
<proteinExistence type="predicted"/>
<gene>
    <name evidence="2" type="ORF">SAMN05444170_6453</name>
</gene>
<evidence type="ECO:0000256" key="1">
    <source>
        <dbReference type="SAM" id="MobiDB-lite"/>
    </source>
</evidence>
<dbReference type="EMBL" id="LT670849">
    <property type="protein sequence ID" value="SHN85842.1"/>
    <property type="molecule type" value="Genomic_DNA"/>
</dbReference>
<accession>A0A1M7US46</accession>
<keyword evidence="3" id="KW-1185">Reference proteome</keyword>
<organism evidence="2 3">
    <name type="scientific">Bradyrhizobium erythrophlei</name>
    <dbReference type="NCBI Taxonomy" id="1437360"/>
    <lineage>
        <taxon>Bacteria</taxon>
        <taxon>Pseudomonadati</taxon>
        <taxon>Pseudomonadota</taxon>
        <taxon>Alphaproteobacteria</taxon>
        <taxon>Hyphomicrobiales</taxon>
        <taxon>Nitrobacteraceae</taxon>
        <taxon>Bradyrhizobium</taxon>
    </lineage>
</organism>
<dbReference type="AlphaFoldDB" id="A0A1M7US46"/>
<reference evidence="3" key="1">
    <citation type="submission" date="2016-11" db="EMBL/GenBank/DDBJ databases">
        <authorList>
            <person name="Varghese N."/>
            <person name="Submissions S."/>
        </authorList>
    </citation>
    <scope>NUCLEOTIDE SEQUENCE [LARGE SCALE GENOMIC DNA]</scope>
    <source>
        <strain evidence="3">GAS401</strain>
    </source>
</reference>
<protein>
    <submittedName>
        <fullName evidence="2">Uncharacterized protein</fullName>
    </submittedName>
</protein>
<sequence length="99" mass="10028">MLAEPPSEVGTDGGQTVEEEAAWLAAAAVEVADWVEVFGVSPGSCNGTWDVFDEDALMLDAPARSDVAADAPKPAEEPEGNGCVGTLSGSEPVPVVDAV</sequence>
<dbReference type="Proteomes" id="UP000184096">
    <property type="component" value="Chromosome I"/>
</dbReference>